<dbReference type="InterPro" id="IPR003661">
    <property type="entry name" value="HisK_dim/P_dom"/>
</dbReference>
<dbReference type="PANTHER" id="PTHR43065">
    <property type="entry name" value="SENSOR HISTIDINE KINASE"/>
    <property type="match status" value="1"/>
</dbReference>
<dbReference type="InterPro" id="IPR005467">
    <property type="entry name" value="His_kinase_dom"/>
</dbReference>
<comment type="caution">
    <text evidence="15">The sequence shown here is derived from an EMBL/GenBank/DDBJ whole genome shotgun (WGS) entry which is preliminary data.</text>
</comment>
<dbReference type="PANTHER" id="PTHR43065:SF46">
    <property type="entry name" value="C4-DICARBOXYLATE TRANSPORT SENSOR PROTEIN DCTB"/>
    <property type="match status" value="1"/>
</dbReference>
<dbReference type="EC" id="2.7.13.3" evidence="3"/>
<evidence type="ECO:0000256" key="7">
    <source>
        <dbReference type="ARBA" id="ARBA00022692"/>
    </source>
</evidence>
<comment type="subcellular location">
    <subcellularLocation>
        <location evidence="2">Cell membrane</location>
        <topology evidence="2">Multi-pass membrane protein</topology>
    </subcellularLocation>
</comment>
<proteinExistence type="predicted"/>
<dbReference type="SMART" id="SM00387">
    <property type="entry name" value="HATPase_c"/>
    <property type="match status" value="1"/>
</dbReference>
<dbReference type="PRINTS" id="PR00344">
    <property type="entry name" value="BCTRLSENSOR"/>
</dbReference>
<dbReference type="InterPro" id="IPR036097">
    <property type="entry name" value="HisK_dim/P_sf"/>
</dbReference>
<evidence type="ECO:0000256" key="6">
    <source>
        <dbReference type="ARBA" id="ARBA00022679"/>
    </source>
</evidence>
<evidence type="ECO:0000256" key="4">
    <source>
        <dbReference type="ARBA" id="ARBA00022475"/>
    </source>
</evidence>
<evidence type="ECO:0000256" key="9">
    <source>
        <dbReference type="ARBA" id="ARBA00022777"/>
    </source>
</evidence>
<evidence type="ECO:0000256" key="12">
    <source>
        <dbReference type="ARBA" id="ARBA00023012"/>
    </source>
</evidence>
<dbReference type="GO" id="GO:0005524">
    <property type="term" value="F:ATP binding"/>
    <property type="evidence" value="ECO:0007669"/>
    <property type="project" value="UniProtKB-KW"/>
</dbReference>
<dbReference type="InterPro" id="IPR036890">
    <property type="entry name" value="HATPase_C_sf"/>
</dbReference>
<sequence>MLRWVLGTMLLSALAVMIAGSVAEKRVLADLREQAVTDARLRAALLDSELARFRLLPLTLADDRDVIAAVNGVPAAREALDRKLELLAGVTRAAAIYVIAPDGTAVSASNWRSPESFKGMDYRFRPYFQEAKARGEASQYALGTVSHRPGLYLARRSAGQGVIVVKLEFDRIEQEWARAGGITFVRNPLGVVLVTSRPDWRFAASQRLTPATAARFRRETRVPIDALRPLPIRRGARDVRVLDGGGRFVAREVAVAQSGWQLTLMQPVNAAVRTAQRAAALSAALAAVMLSVLGWTLTQRVTLARRRTAELEDAVAQRTADLRREMDERAESEARAAELRDALRQANRLASLGQITASVAHETAQPVAAIRTYAQTSGTLLDRGALEDVRANLGTIARLADRIGSVTAHLRGFSRRQSGEVRPVLVSDVVDGALLILKEQLRSAAIDLPAIPPALAVLGGKVRLEQVLVNLIQNALEAMAGMPERRITLALSHDATHVRLTVADGGPGVADDVVGRLFTPFVTSRDKGLGLGLVISQDIMVELGGWLKLLPSAGGARFEVGMRRA</sequence>
<dbReference type="InterPro" id="IPR004358">
    <property type="entry name" value="Sig_transdc_His_kin-like_C"/>
</dbReference>
<dbReference type="Pfam" id="PF00512">
    <property type="entry name" value="HisKA"/>
    <property type="match status" value="1"/>
</dbReference>
<dbReference type="SUPFAM" id="SSF103190">
    <property type="entry name" value="Sensory domain-like"/>
    <property type="match status" value="1"/>
</dbReference>
<feature type="domain" description="Histidine kinase" evidence="14">
    <location>
        <begin position="358"/>
        <end position="565"/>
    </location>
</feature>
<evidence type="ECO:0000256" key="3">
    <source>
        <dbReference type="ARBA" id="ARBA00012438"/>
    </source>
</evidence>
<evidence type="ECO:0000256" key="2">
    <source>
        <dbReference type="ARBA" id="ARBA00004651"/>
    </source>
</evidence>
<dbReference type="RefSeq" id="WP_246352133.1">
    <property type="nucleotide sequence ID" value="NZ_JACIJF010000001.1"/>
</dbReference>
<keyword evidence="6 15" id="KW-0808">Transferase</keyword>
<evidence type="ECO:0000256" key="1">
    <source>
        <dbReference type="ARBA" id="ARBA00000085"/>
    </source>
</evidence>
<keyword evidence="11" id="KW-1133">Transmembrane helix</keyword>
<evidence type="ECO:0000259" key="14">
    <source>
        <dbReference type="PROSITE" id="PS50109"/>
    </source>
</evidence>
<feature type="coiled-coil region" evidence="13">
    <location>
        <begin position="322"/>
        <end position="349"/>
    </location>
</feature>
<evidence type="ECO:0000256" key="11">
    <source>
        <dbReference type="ARBA" id="ARBA00022989"/>
    </source>
</evidence>
<dbReference type="GO" id="GO:0005886">
    <property type="term" value="C:plasma membrane"/>
    <property type="evidence" value="ECO:0007669"/>
    <property type="project" value="UniProtKB-SubCell"/>
</dbReference>
<dbReference type="PROSITE" id="PS50109">
    <property type="entry name" value="HIS_KIN"/>
    <property type="match status" value="1"/>
</dbReference>
<comment type="catalytic activity">
    <reaction evidence="1">
        <text>ATP + protein L-histidine = ADP + protein N-phospho-L-histidine.</text>
        <dbReference type="EC" id="2.7.13.3"/>
    </reaction>
</comment>
<dbReference type="AlphaFoldDB" id="A0A840YES0"/>
<reference evidence="15 16" key="1">
    <citation type="submission" date="2020-08" db="EMBL/GenBank/DDBJ databases">
        <title>Genomic Encyclopedia of Type Strains, Phase IV (KMG-IV): sequencing the most valuable type-strain genomes for metagenomic binning, comparative biology and taxonomic classification.</title>
        <authorList>
            <person name="Goeker M."/>
        </authorList>
    </citation>
    <scope>NUCLEOTIDE SEQUENCE [LARGE SCALE GENOMIC DNA]</scope>
    <source>
        <strain evidence="15 16">DSM 26736</strain>
    </source>
</reference>
<keyword evidence="11" id="KW-0472">Membrane</keyword>
<evidence type="ECO:0000313" key="16">
    <source>
        <dbReference type="Proteomes" id="UP000527143"/>
    </source>
</evidence>
<dbReference type="PIRSF" id="PIRSF036431">
    <property type="entry name" value="STHK_DctB"/>
    <property type="match status" value="1"/>
</dbReference>
<dbReference type="EMBL" id="JACIJF010000001">
    <property type="protein sequence ID" value="MBB5709268.1"/>
    <property type="molecule type" value="Genomic_DNA"/>
</dbReference>
<keyword evidence="12" id="KW-0902">Two-component regulatory system</keyword>
<accession>A0A840YES0</accession>
<dbReference type="Gene3D" id="3.30.565.10">
    <property type="entry name" value="Histidine kinase-like ATPase, C-terminal domain"/>
    <property type="match status" value="1"/>
</dbReference>
<dbReference type="InterPro" id="IPR029151">
    <property type="entry name" value="Sensor-like_sf"/>
</dbReference>
<keyword evidence="9 15" id="KW-0418">Kinase</keyword>
<organism evidence="15 16">
    <name type="scientific">Sphingomonas xinjiangensis</name>
    <dbReference type="NCBI Taxonomy" id="643568"/>
    <lineage>
        <taxon>Bacteria</taxon>
        <taxon>Pseudomonadati</taxon>
        <taxon>Pseudomonadota</taxon>
        <taxon>Alphaproteobacteria</taxon>
        <taxon>Sphingomonadales</taxon>
        <taxon>Sphingomonadaceae</taxon>
        <taxon>Sphingomonas</taxon>
    </lineage>
</organism>
<keyword evidence="7" id="KW-0812">Transmembrane</keyword>
<keyword evidence="16" id="KW-1185">Reference proteome</keyword>
<dbReference type="Pfam" id="PF02518">
    <property type="entry name" value="HATPase_c"/>
    <property type="match status" value="1"/>
</dbReference>
<dbReference type="InterPro" id="IPR017055">
    <property type="entry name" value="Sig_transdc_His_kinase_DctB"/>
</dbReference>
<evidence type="ECO:0000256" key="8">
    <source>
        <dbReference type="ARBA" id="ARBA00022741"/>
    </source>
</evidence>
<dbReference type="SMART" id="SM00388">
    <property type="entry name" value="HisKA"/>
    <property type="match status" value="1"/>
</dbReference>
<protein>
    <recommendedName>
        <fullName evidence="3">histidine kinase</fullName>
        <ecNumber evidence="3">2.7.13.3</ecNumber>
    </recommendedName>
</protein>
<keyword evidence="5" id="KW-0597">Phosphoprotein</keyword>
<dbReference type="GO" id="GO:0000155">
    <property type="term" value="F:phosphorelay sensor kinase activity"/>
    <property type="evidence" value="ECO:0007669"/>
    <property type="project" value="InterPro"/>
</dbReference>
<dbReference type="SUPFAM" id="SSF55874">
    <property type="entry name" value="ATPase domain of HSP90 chaperone/DNA topoisomerase II/histidine kinase"/>
    <property type="match status" value="1"/>
</dbReference>
<dbReference type="InterPro" id="IPR003594">
    <property type="entry name" value="HATPase_dom"/>
</dbReference>
<keyword evidence="4" id="KW-1003">Cell membrane</keyword>
<dbReference type="Proteomes" id="UP000527143">
    <property type="component" value="Unassembled WGS sequence"/>
</dbReference>
<evidence type="ECO:0000313" key="15">
    <source>
        <dbReference type="EMBL" id="MBB5709268.1"/>
    </source>
</evidence>
<dbReference type="CDD" id="cd00082">
    <property type="entry name" value="HisKA"/>
    <property type="match status" value="1"/>
</dbReference>
<dbReference type="Gene3D" id="1.10.287.130">
    <property type="match status" value="1"/>
</dbReference>
<evidence type="ECO:0000256" key="10">
    <source>
        <dbReference type="ARBA" id="ARBA00022840"/>
    </source>
</evidence>
<gene>
    <name evidence="15" type="ORF">FHT02_000474</name>
</gene>
<dbReference type="SUPFAM" id="SSF47384">
    <property type="entry name" value="Homodimeric domain of signal transducing histidine kinase"/>
    <property type="match status" value="1"/>
</dbReference>
<keyword evidence="8" id="KW-0547">Nucleotide-binding</keyword>
<keyword evidence="13" id="KW-0175">Coiled coil</keyword>
<evidence type="ECO:0000256" key="13">
    <source>
        <dbReference type="SAM" id="Coils"/>
    </source>
</evidence>
<dbReference type="Gene3D" id="6.10.250.3020">
    <property type="match status" value="1"/>
</dbReference>
<dbReference type="Gene3D" id="3.30.450.20">
    <property type="entry name" value="PAS domain"/>
    <property type="match status" value="2"/>
</dbReference>
<evidence type="ECO:0000256" key="5">
    <source>
        <dbReference type="ARBA" id="ARBA00022553"/>
    </source>
</evidence>
<keyword evidence="10" id="KW-0067">ATP-binding</keyword>
<name>A0A840YES0_9SPHN</name>